<keyword evidence="2" id="KW-1185">Reference proteome</keyword>
<evidence type="ECO:0000313" key="2">
    <source>
        <dbReference type="Proteomes" id="UP000035721"/>
    </source>
</evidence>
<sequence>MRLLLVGDVLRRIVEVTSGDRIAVDVGPGRCALTRPLGRLLDGLQLGEPHRPSGLGEAASTSSSGRPRVVLVPADTSNDITNRLVLRVASVSPPGLDDALTRQLDERDPLTLRLALLRTSYAVPAVLSAARLRRAEETLDRWRFKVAYWKDQPTAPPQGIEDMRDALARDLDTATVLRMLHRLELDHGIPSGAKFATFVDLDRVLALDLRRRCGLGHW</sequence>
<dbReference type="EMBL" id="CAJB01000411">
    <property type="protein sequence ID" value="CCH80150.1"/>
    <property type="molecule type" value="Genomic_DNA"/>
</dbReference>
<name>A0A077M7X7_9MICO</name>
<reference evidence="1 2" key="1">
    <citation type="journal article" date="2013" name="ISME J.">
        <title>A metabolic model for members of the genus Tetrasphaera involved in enhanced biological phosphorus removal.</title>
        <authorList>
            <person name="Kristiansen R."/>
            <person name="Nguyen H.T.T."/>
            <person name="Saunders A.M."/>
            <person name="Nielsen J.L."/>
            <person name="Wimmer R."/>
            <person name="Le V.Q."/>
            <person name="McIlroy S.J."/>
            <person name="Petrovski S."/>
            <person name="Seviour R.J."/>
            <person name="Calteau A."/>
            <person name="Nielsen K.L."/>
            <person name="Nielsen P.H."/>
        </authorList>
    </citation>
    <scope>NUCLEOTIDE SEQUENCE [LARGE SCALE GENOMIC DNA]</scope>
    <source>
        <strain evidence="1 2">T1-X7</strain>
    </source>
</reference>
<accession>A0A077M7X7</accession>
<organism evidence="1 2">
    <name type="scientific">Nostocoides japonicum T1-X7</name>
    <dbReference type="NCBI Taxonomy" id="1194083"/>
    <lineage>
        <taxon>Bacteria</taxon>
        <taxon>Bacillati</taxon>
        <taxon>Actinomycetota</taxon>
        <taxon>Actinomycetes</taxon>
        <taxon>Micrococcales</taxon>
        <taxon>Intrasporangiaceae</taxon>
        <taxon>Nostocoides</taxon>
    </lineage>
</organism>
<dbReference type="Proteomes" id="UP000035721">
    <property type="component" value="Unassembled WGS sequence"/>
</dbReference>
<evidence type="ECO:0000313" key="1">
    <source>
        <dbReference type="EMBL" id="CCH80150.1"/>
    </source>
</evidence>
<gene>
    <name evidence="1" type="ORF">BN12_770014</name>
</gene>
<proteinExistence type="predicted"/>
<dbReference type="RefSeq" id="WP_048552153.1">
    <property type="nucleotide sequence ID" value="NZ_HF570958.1"/>
</dbReference>
<dbReference type="OrthoDB" id="4458334at2"/>
<comment type="caution">
    <text evidence="1">The sequence shown here is derived from an EMBL/GenBank/DDBJ whole genome shotgun (WGS) entry which is preliminary data.</text>
</comment>
<protein>
    <submittedName>
        <fullName evidence="1">Uncharacterized protein</fullName>
    </submittedName>
</protein>
<dbReference type="Gene3D" id="1.20.120.640">
    <property type="entry name" value="Anticodon-binding domain of a subclass of class I aminoacyl-tRNA synthetases"/>
    <property type="match status" value="1"/>
</dbReference>
<dbReference type="AlphaFoldDB" id="A0A077M7X7"/>
<dbReference type="STRING" id="1194083.BN12_770014"/>